<dbReference type="VEuPathDB" id="FungiDB:PV06_05204"/>
<protein>
    <recommendedName>
        <fullName evidence="2">Retrovirus-related Pol polyprotein from transposon TNT 1-94-like beta-barrel domain-containing protein</fullName>
    </recommendedName>
</protein>
<keyword evidence="4" id="KW-1185">Reference proteome</keyword>
<evidence type="ECO:0000313" key="3">
    <source>
        <dbReference type="EMBL" id="KIW44174.1"/>
    </source>
</evidence>
<dbReference type="Pfam" id="PF22936">
    <property type="entry name" value="Pol_BBD"/>
    <property type="match status" value="1"/>
</dbReference>
<evidence type="ECO:0000259" key="2">
    <source>
        <dbReference type="Pfam" id="PF22936"/>
    </source>
</evidence>
<reference evidence="3 4" key="1">
    <citation type="submission" date="2015-01" db="EMBL/GenBank/DDBJ databases">
        <title>The Genome Sequence of Exophiala oligosperma CBS72588.</title>
        <authorList>
            <consortium name="The Broad Institute Genomics Platform"/>
            <person name="Cuomo C."/>
            <person name="de Hoog S."/>
            <person name="Gorbushina A."/>
            <person name="Stielow B."/>
            <person name="Teixiera M."/>
            <person name="Abouelleil A."/>
            <person name="Chapman S.B."/>
            <person name="Priest M."/>
            <person name="Young S.K."/>
            <person name="Wortman J."/>
            <person name="Nusbaum C."/>
            <person name="Birren B."/>
        </authorList>
    </citation>
    <scope>NUCLEOTIDE SEQUENCE [LARGE SCALE GENOMIC DNA]</scope>
    <source>
        <strain evidence="3 4">CBS 72588</strain>
    </source>
</reference>
<dbReference type="OrthoDB" id="2663223at2759"/>
<organism evidence="3 4">
    <name type="scientific">Exophiala oligosperma</name>
    <dbReference type="NCBI Taxonomy" id="215243"/>
    <lineage>
        <taxon>Eukaryota</taxon>
        <taxon>Fungi</taxon>
        <taxon>Dikarya</taxon>
        <taxon>Ascomycota</taxon>
        <taxon>Pezizomycotina</taxon>
        <taxon>Eurotiomycetes</taxon>
        <taxon>Chaetothyriomycetidae</taxon>
        <taxon>Chaetothyriales</taxon>
        <taxon>Herpotrichiellaceae</taxon>
        <taxon>Exophiala</taxon>
    </lineage>
</organism>
<dbReference type="Proteomes" id="UP000053342">
    <property type="component" value="Unassembled WGS sequence"/>
</dbReference>
<gene>
    <name evidence="3" type="ORF">PV06_05204</name>
</gene>
<dbReference type="AlphaFoldDB" id="A0A0D2E8I4"/>
<name>A0A0D2E8I4_9EURO</name>
<sequence length="238" mass="25504">MAKRGGTRLQALVTVAGTFAFIGAYSAIPRLSIARNDDSTIIKYDHIKPKVHVPAPADPGMVISSGPKPQTSSGPRRGKPFSENDWIFDTGATTHVCSNRNLLHTYDTLNPYNNKLDPRAVGYFGPNPVPIVGVGDVTIDLPSGIGRVASGSTDSRGLVVNRMTIRHVSHIPQAGVNLISWSQLKRAKGANLTLQEEADGSLTVQNRGKPVMRFEPRDGLFFLVQLPPTPPASTSSTG</sequence>
<evidence type="ECO:0000256" key="1">
    <source>
        <dbReference type="SAM" id="MobiDB-lite"/>
    </source>
</evidence>
<feature type="region of interest" description="Disordered" evidence="1">
    <location>
        <begin position="55"/>
        <end position="81"/>
    </location>
</feature>
<dbReference type="RefSeq" id="XP_016264390.1">
    <property type="nucleotide sequence ID" value="XM_016406184.1"/>
</dbReference>
<dbReference type="GeneID" id="27357278"/>
<evidence type="ECO:0000313" key="4">
    <source>
        <dbReference type="Proteomes" id="UP000053342"/>
    </source>
</evidence>
<dbReference type="EMBL" id="KN847335">
    <property type="protein sequence ID" value="KIW44174.1"/>
    <property type="molecule type" value="Genomic_DNA"/>
</dbReference>
<feature type="domain" description="Retrovirus-related Pol polyprotein from transposon TNT 1-94-like beta-barrel" evidence="2">
    <location>
        <begin position="86"/>
        <end position="186"/>
    </location>
</feature>
<proteinExistence type="predicted"/>
<accession>A0A0D2E8I4</accession>
<dbReference type="InterPro" id="IPR054722">
    <property type="entry name" value="PolX-like_BBD"/>
</dbReference>
<dbReference type="HOGENOM" id="CLU_088996_0_0_1"/>